<evidence type="ECO:0000256" key="7">
    <source>
        <dbReference type="ARBA" id="ARBA00024504"/>
    </source>
</evidence>
<dbReference type="PANTHER" id="PTHR21340">
    <property type="entry name" value="DIADENOSINE 5,5-P1,P4-TETRAPHOSPHATE PYROPHOSPHOHYDROLASE MUTT"/>
    <property type="match status" value="1"/>
</dbReference>
<dbReference type="InterPro" id="IPR020084">
    <property type="entry name" value="NUDIX_hydrolase_CS"/>
</dbReference>
<dbReference type="CDD" id="cd03428">
    <property type="entry name" value="NUDIX_Ap4A_Nudt2"/>
    <property type="match status" value="1"/>
</dbReference>
<dbReference type="SUPFAM" id="SSF55811">
    <property type="entry name" value="Nudix"/>
    <property type="match status" value="1"/>
</dbReference>
<evidence type="ECO:0000256" key="1">
    <source>
        <dbReference type="ARBA" id="ARBA00001968"/>
    </source>
</evidence>
<keyword evidence="6" id="KW-0378">Hydrolase</keyword>
<dbReference type="EC" id="3.6.1.17" evidence="3"/>
<dbReference type="InterPro" id="IPR000086">
    <property type="entry name" value="NUDIX_hydrolase_dom"/>
</dbReference>
<comment type="similarity">
    <text evidence="2">Belongs to the Nudix hydrolase family.</text>
</comment>
<evidence type="ECO:0000256" key="6">
    <source>
        <dbReference type="ARBA" id="ARBA00022801"/>
    </source>
</evidence>
<feature type="domain" description="Nudix hydrolase" evidence="13">
    <location>
        <begin position="61"/>
        <end position="201"/>
    </location>
</feature>
<dbReference type="PROSITE" id="PS00893">
    <property type="entry name" value="NUDIX_BOX"/>
    <property type="match status" value="1"/>
</dbReference>
<dbReference type="InterPro" id="IPR015797">
    <property type="entry name" value="NUDIX_hydrolase-like_dom_sf"/>
</dbReference>
<comment type="catalytic activity">
    <reaction evidence="7">
        <text>a 5'-end FAD-phospho-ribonucleoside in mRNA + H2O = a 5'-end phospho-adenosine-phospho-ribonucleoside in mRNA + FMN + 2 H(+)</text>
        <dbReference type="Rhea" id="RHEA:67588"/>
        <dbReference type="Rhea" id="RHEA-COMP:15719"/>
        <dbReference type="Rhea" id="RHEA-COMP:17275"/>
        <dbReference type="ChEBI" id="CHEBI:15377"/>
        <dbReference type="ChEBI" id="CHEBI:15378"/>
        <dbReference type="ChEBI" id="CHEBI:58210"/>
        <dbReference type="ChEBI" id="CHEBI:144051"/>
        <dbReference type="ChEBI" id="CHEBI:172372"/>
    </reaction>
    <physiologicalReaction direction="left-to-right" evidence="7">
        <dbReference type="Rhea" id="RHEA:67589"/>
    </physiologicalReaction>
</comment>
<organism evidence="14 15">
    <name type="scientific">Acipenser oxyrinchus oxyrinchus</name>
    <dbReference type="NCBI Taxonomy" id="40147"/>
    <lineage>
        <taxon>Eukaryota</taxon>
        <taxon>Metazoa</taxon>
        <taxon>Chordata</taxon>
        <taxon>Craniata</taxon>
        <taxon>Vertebrata</taxon>
        <taxon>Euteleostomi</taxon>
        <taxon>Actinopterygii</taxon>
        <taxon>Chondrostei</taxon>
        <taxon>Acipenseriformes</taxon>
        <taxon>Acipenseridae</taxon>
        <taxon>Acipenser</taxon>
    </lineage>
</organism>
<reference evidence="14" key="1">
    <citation type="submission" date="2022-02" db="EMBL/GenBank/DDBJ databases">
        <title>Atlantic sturgeon de novo genome assembly.</title>
        <authorList>
            <person name="Stock M."/>
            <person name="Klopp C."/>
            <person name="Guiguen Y."/>
            <person name="Cabau C."/>
            <person name="Parinello H."/>
            <person name="Santidrian Yebra-Pimentel E."/>
            <person name="Kuhl H."/>
            <person name="Dirks R.P."/>
            <person name="Guessner J."/>
            <person name="Wuertz S."/>
            <person name="Du K."/>
            <person name="Schartl M."/>
        </authorList>
    </citation>
    <scope>NUCLEOTIDE SEQUENCE</scope>
    <source>
        <strain evidence="14">STURGEONOMICS-FGT-2020</strain>
        <tissue evidence="14">Whole blood</tissue>
    </source>
</reference>
<keyword evidence="5" id="KW-0547">Nucleotide-binding</keyword>
<evidence type="ECO:0000313" key="14">
    <source>
        <dbReference type="EMBL" id="KAK1176640.1"/>
    </source>
</evidence>
<proteinExistence type="inferred from homology"/>
<dbReference type="EMBL" id="JAGXEW010000001">
    <property type="protein sequence ID" value="KAK1176640.1"/>
    <property type="molecule type" value="Genomic_DNA"/>
</dbReference>
<dbReference type="Gene3D" id="3.90.79.10">
    <property type="entry name" value="Nucleoside Triphosphate Pyrophosphohydrolase"/>
    <property type="match status" value="1"/>
</dbReference>
<evidence type="ECO:0000259" key="13">
    <source>
        <dbReference type="PROSITE" id="PS51462"/>
    </source>
</evidence>
<accession>A0AAD8GL17</accession>
<gene>
    <name evidence="14" type="primary">NUDT2</name>
    <name evidence="14" type="ORF">AOXY_G1554</name>
</gene>
<dbReference type="GO" id="GO:0004081">
    <property type="term" value="F:bis(5'-nucleosyl)-tetraphosphatase (asymmetrical) activity"/>
    <property type="evidence" value="ECO:0007669"/>
    <property type="project" value="UniProtKB-EC"/>
</dbReference>
<evidence type="ECO:0000256" key="2">
    <source>
        <dbReference type="ARBA" id="ARBA00005582"/>
    </source>
</evidence>
<evidence type="ECO:0000256" key="5">
    <source>
        <dbReference type="ARBA" id="ARBA00022741"/>
    </source>
</evidence>
<protein>
    <recommendedName>
        <fullName evidence="4">Bis(5'-nucleosyl)-tetraphosphatase [asymmetrical]</fullName>
        <ecNumber evidence="3">3.6.1.17</ecNumber>
    </recommendedName>
    <alternativeName>
        <fullName evidence="9">Diadenosine 5',5'''-P1,P4-tetraphosphate asymmetrical hydrolase</fullName>
    </alternativeName>
    <alternativeName>
        <fullName evidence="8">Nucleoside diphosphate-linked moiety X motif 2</fullName>
    </alternativeName>
</protein>
<comment type="caution">
    <text evidence="14">The sequence shown here is derived from an EMBL/GenBank/DDBJ whole genome shotgun (WGS) entry which is preliminary data.</text>
</comment>
<evidence type="ECO:0000256" key="4">
    <source>
        <dbReference type="ARBA" id="ARBA00018911"/>
    </source>
</evidence>
<dbReference type="PANTHER" id="PTHR21340:SF0">
    <property type="entry name" value="BIS(5'-NUCLEOSYL)-TETRAPHOSPHATASE [ASYMMETRICAL]"/>
    <property type="match status" value="1"/>
</dbReference>
<evidence type="ECO:0000313" key="15">
    <source>
        <dbReference type="Proteomes" id="UP001230051"/>
    </source>
</evidence>
<dbReference type="AlphaFoldDB" id="A0AAD8GL17"/>
<evidence type="ECO:0000256" key="8">
    <source>
        <dbReference type="ARBA" id="ARBA00029676"/>
    </source>
</evidence>
<dbReference type="GO" id="GO:0000166">
    <property type="term" value="F:nucleotide binding"/>
    <property type="evidence" value="ECO:0007669"/>
    <property type="project" value="UniProtKB-KW"/>
</dbReference>
<evidence type="ECO:0000256" key="11">
    <source>
        <dbReference type="ARBA" id="ARBA00048667"/>
    </source>
</evidence>
<dbReference type="InterPro" id="IPR051325">
    <property type="entry name" value="Nudix_hydrolase_domain"/>
</dbReference>
<dbReference type="PRINTS" id="PR01405">
    <property type="entry name" value="TETRPHPHTASE"/>
</dbReference>
<evidence type="ECO:0000256" key="12">
    <source>
        <dbReference type="ARBA" id="ARBA00048896"/>
    </source>
</evidence>
<keyword evidence="15" id="KW-1185">Reference proteome</keyword>
<dbReference type="PROSITE" id="PS51462">
    <property type="entry name" value="NUDIX"/>
    <property type="match status" value="1"/>
</dbReference>
<evidence type="ECO:0000256" key="9">
    <source>
        <dbReference type="ARBA" id="ARBA00032644"/>
    </source>
</evidence>
<evidence type="ECO:0000256" key="10">
    <source>
        <dbReference type="ARBA" id="ARBA00045172"/>
    </source>
</evidence>
<evidence type="ECO:0000256" key="3">
    <source>
        <dbReference type="ARBA" id="ARBA00012447"/>
    </source>
</evidence>
<comment type="catalytic activity">
    <reaction evidence="12">
        <text>P(1),P(4)-bis(5'-guanosyl) tetraphosphate + H2O = GMP + GTP + 2 H(+)</text>
        <dbReference type="Rhea" id="RHEA:22484"/>
        <dbReference type="ChEBI" id="CHEBI:15377"/>
        <dbReference type="ChEBI" id="CHEBI:15378"/>
        <dbReference type="ChEBI" id="CHEBI:37565"/>
        <dbReference type="ChEBI" id="CHEBI:57553"/>
        <dbReference type="ChEBI" id="CHEBI:58115"/>
        <dbReference type="EC" id="3.6.1.17"/>
    </reaction>
</comment>
<comment type="cofactor">
    <cofactor evidence="1">
        <name>a divalent metal cation</name>
        <dbReference type="ChEBI" id="CHEBI:60240"/>
    </cofactor>
</comment>
<comment type="function">
    <text evidence="10">Catalyzes the asymmetric hydrolysis of diadenosine 5',5'''-P1,P4-tetraphosphate (Ap4A) to yield AMP and ATP. Exhibits decapping activity towards FAD-capped RNAs and dpCoA-capped RNAs in vitro.</text>
</comment>
<dbReference type="GO" id="GO:0006167">
    <property type="term" value="P:AMP biosynthetic process"/>
    <property type="evidence" value="ECO:0007669"/>
    <property type="project" value="TreeGrafter"/>
</dbReference>
<dbReference type="Proteomes" id="UP001230051">
    <property type="component" value="Unassembled WGS sequence"/>
</dbReference>
<dbReference type="Pfam" id="PF00293">
    <property type="entry name" value="NUDIX"/>
    <property type="match status" value="1"/>
</dbReference>
<sequence>MTHTTKVACVVALKSKRTAPKQKHSQTLSRADGGCSVGRCFCSLPKTAESAAVSESLLRVMALRACGLIVCRTLRSGSALKMGDEIEFLLLQTSYGKHHWTPPKGHVDPGEDDLQTALRETQEEAGLGEKHFRILEGYRKELRYMVKGQPKTVVYWLAELCDSGTSIRLSEEHQDYRWLGVEEACQLSDYKDMQEALREAHSFILNRQEPS</sequence>
<name>A0AAD8GL17_ACIOX</name>
<dbReference type="InterPro" id="IPR003565">
    <property type="entry name" value="Tetra_PHTase"/>
</dbReference>
<dbReference type="GO" id="GO:0006754">
    <property type="term" value="P:ATP biosynthetic process"/>
    <property type="evidence" value="ECO:0007669"/>
    <property type="project" value="TreeGrafter"/>
</dbReference>
<comment type="catalytic activity">
    <reaction evidence="11">
        <text>a 5'-end CoA-ribonucleoside in mRNA + H2O = a 5'-end phospho-adenosine-phospho-ribonucleoside in mRNA + (R)-4'-phosphopantetheine + 2 H(+)</text>
        <dbReference type="Rhea" id="RHEA:67592"/>
        <dbReference type="Rhea" id="RHEA-COMP:15719"/>
        <dbReference type="Rhea" id="RHEA-COMP:17276"/>
        <dbReference type="ChEBI" id="CHEBI:15377"/>
        <dbReference type="ChEBI" id="CHEBI:15378"/>
        <dbReference type="ChEBI" id="CHEBI:61723"/>
        <dbReference type="ChEBI" id="CHEBI:144051"/>
        <dbReference type="ChEBI" id="CHEBI:172371"/>
    </reaction>
    <physiologicalReaction direction="left-to-right" evidence="11">
        <dbReference type="Rhea" id="RHEA:67593"/>
    </physiologicalReaction>
</comment>